<protein>
    <submittedName>
        <fullName evidence="1">Uncharacterized protein</fullName>
    </submittedName>
</protein>
<sequence>MTNIEKLDQACIKTRQRYQGYYQDEGKMSEHLRHALNEGLKGNFSAFTRQGGAREQVMSLAKEELEAELLKNLVRTVVYKRETMDPEYGKGTALFNLNGVTEQTPLFMVENGLLGAMVDGNSHAEAYGMERGQMGFAWMEHPIIRDAIVTSFVHNRYERNINVQLGDRMLTSREAELLDAIDVYALRKQNGFHI</sequence>
<evidence type="ECO:0000313" key="2">
    <source>
        <dbReference type="Proteomes" id="UP000824087"/>
    </source>
</evidence>
<gene>
    <name evidence="1" type="ORF">IAD49_02420</name>
</gene>
<accession>A0A9D1L3Z5</accession>
<proteinExistence type="predicted"/>
<comment type="caution">
    <text evidence="1">The sequence shown here is derived from an EMBL/GenBank/DDBJ whole genome shotgun (WGS) entry which is preliminary data.</text>
</comment>
<evidence type="ECO:0000313" key="1">
    <source>
        <dbReference type="EMBL" id="HIU22418.1"/>
    </source>
</evidence>
<reference evidence="1" key="1">
    <citation type="submission" date="2020-10" db="EMBL/GenBank/DDBJ databases">
        <authorList>
            <person name="Gilroy R."/>
        </authorList>
    </citation>
    <scope>NUCLEOTIDE SEQUENCE</scope>
    <source>
        <strain evidence="1">CHK197-8231</strain>
    </source>
</reference>
<dbReference type="EMBL" id="DVML01000012">
    <property type="protein sequence ID" value="HIU22418.1"/>
    <property type="molecule type" value="Genomic_DNA"/>
</dbReference>
<dbReference type="AlphaFoldDB" id="A0A9D1L3Z5"/>
<reference evidence="1" key="2">
    <citation type="journal article" date="2021" name="PeerJ">
        <title>Extensive microbial diversity within the chicken gut microbiome revealed by metagenomics and culture.</title>
        <authorList>
            <person name="Gilroy R."/>
            <person name="Ravi A."/>
            <person name="Getino M."/>
            <person name="Pursley I."/>
            <person name="Horton D.L."/>
            <person name="Alikhan N.F."/>
            <person name="Baker D."/>
            <person name="Gharbi K."/>
            <person name="Hall N."/>
            <person name="Watson M."/>
            <person name="Adriaenssens E.M."/>
            <person name="Foster-Nyarko E."/>
            <person name="Jarju S."/>
            <person name="Secka A."/>
            <person name="Antonio M."/>
            <person name="Oren A."/>
            <person name="Chaudhuri R.R."/>
            <person name="La Ragione R."/>
            <person name="Hildebrand F."/>
            <person name="Pallen M.J."/>
        </authorList>
    </citation>
    <scope>NUCLEOTIDE SEQUENCE</scope>
    <source>
        <strain evidence="1">CHK197-8231</strain>
    </source>
</reference>
<dbReference type="Proteomes" id="UP000824087">
    <property type="component" value="Unassembled WGS sequence"/>
</dbReference>
<organism evidence="1 2">
    <name type="scientific">Candidatus Fimihabitans intestinipullorum</name>
    <dbReference type="NCBI Taxonomy" id="2840820"/>
    <lineage>
        <taxon>Bacteria</taxon>
        <taxon>Bacillati</taxon>
        <taxon>Mycoplasmatota</taxon>
        <taxon>Mycoplasmatota incertae sedis</taxon>
        <taxon>Candidatus Fimihabitans</taxon>
    </lineage>
</organism>
<name>A0A9D1L3Z5_9BACT</name>